<keyword evidence="13" id="KW-1185">Reference proteome</keyword>
<evidence type="ECO:0000256" key="2">
    <source>
        <dbReference type="ARBA" id="ARBA00012438"/>
    </source>
</evidence>
<feature type="transmembrane region" description="Helical" evidence="9">
    <location>
        <begin position="36"/>
        <end position="53"/>
    </location>
</feature>
<evidence type="ECO:0000256" key="7">
    <source>
        <dbReference type="ARBA" id="ARBA00022840"/>
    </source>
</evidence>
<feature type="transmembrane region" description="Helical" evidence="9">
    <location>
        <begin position="109"/>
        <end position="127"/>
    </location>
</feature>
<feature type="transmembrane region" description="Helical" evidence="9">
    <location>
        <begin position="7"/>
        <end position="24"/>
    </location>
</feature>
<dbReference type="RefSeq" id="WP_132283414.1">
    <property type="nucleotide sequence ID" value="NZ_SMGQ01000018.1"/>
</dbReference>
<keyword evidence="7" id="KW-0067">ATP-binding</keyword>
<accession>A0A4R1M940</accession>
<evidence type="ECO:0000256" key="4">
    <source>
        <dbReference type="ARBA" id="ARBA00022679"/>
    </source>
</evidence>
<name>A0A4R1M940_9FIRM</name>
<proteinExistence type="predicted"/>
<dbReference type="EC" id="2.7.13.3" evidence="2"/>
<dbReference type="GO" id="GO:0005524">
    <property type="term" value="F:ATP binding"/>
    <property type="evidence" value="ECO:0007669"/>
    <property type="project" value="UniProtKB-KW"/>
</dbReference>
<dbReference type="InterPro" id="IPR050482">
    <property type="entry name" value="Sensor_HK_TwoCompSys"/>
</dbReference>
<dbReference type="CDD" id="cd16917">
    <property type="entry name" value="HATPase_UhpB-NarQ-NarX-like"/>
    <property type="match status" value="1"/>
</dbReference>
<evidence type="ECO:0000313" key="13">
    <source>
        <dbReference type="Proteomes" id="UP000294545"/>
    </source>
</evidence>
<keyword evidence="3" id="KW-0597">Phosphoprotein</keyword>
<dbReference type="GO" id="GO:0016020">
    <property type="term" value="C:membrane"/>
    <property type="evidence" value="ECO:0007669"/>
    <property type="project" value="InterPro"/>
</dbReference>
<keyword evidence="9" id="KW-0472">Membrane</keyword>
<dbReference type="GO" id="GO:0046983">
    <property type="term" value="F:protein dimerization activity"/>
    <property type="evidence" value="ECO:0007669"/>
    <property type="project" value="InterPro"/>
</dbReference>
<dbReference type="OrthoDB" id="9781904at2"/>
<dbReference type="PANTHER" id="PTHR24421">
    <property type="entry name" value="NITRATE/NITRITE SENSOR PROTEIN NARX-RELATED"/>
    <property type="match status" value="1"/>
</dbReference>
<keyword evidence="6 12" id="KW-0418">Kinase</keyword>
<evidence type="ECO:0000256" key="5">
    <source>
        <dbReference type="ARBA" id="ARBA00022741"/>
    </source>
</evidence>
<feature type="transmembrane region" description="Helical" evidence="9">
    <location>
        <begin position="139"/>
        <end position="159"/>
    </location>
</feature>
<protein>
    <recommendedName>
        <fullName evidence="2">histidine kinase</fullName>
        <ecNumber evidence="2">2.7.13.3</ecNumber>
    </recommendedName>
</protein>
<keyword evidence="5" id="KW-0547">Nucleotide-binding</keyword>
<feature type="transmembrane region" description="Helical" evidence="9">
    <location>
        <begin position="60"/>
        <end position="79"/>
    </location>
</feature>
<dbReference type="Pfam" id="PF07730">
    <property type="entry name" value="HisKA_3"/>
    <property type="match status" value="1"/>
</dbReference>
<keyword evidence="4" id="KW-0808">Transferase</keyword>
<evidence type="ECO:0000256" key="6">
    <source>
        <dbReference type="ARBA" id="ARBA00022777"/>
    </source>
</evidence>
<organism evidence="12 13">
    <name type="scientific">Natranaerovirga hydrolytica</name>
    <dbReference type="NCBI Taxonomy" id="680378"/>
    <lineage>
        <taxon>Bacteria</taxon>
        <taxon>Bacillati</taxon>
        <taxon>Bacillota</taxon>
        <taxon>Clostridia</taxon>
        <taxon>Lachnospirales</taxon>
        <taxon>Natranaerovirgaceae</taxon>
        <taxon>Natranaerovirga</taxon>
    </lineage>
</organism>
<evidence type="ECO:0000256" key="3">
    <source>
        <dbReference type="ARBA" id="ARBA00022553"/>
    </source>
</evidence>
<dbReference type="InterPro" id="IPR011712">
    <property type="entry name" value="Sig_transdc_His_kin_sub3_dim/P"/>
</dbReference>
<evidence type="ECO:0000313" key="12">
    <source>
        <dbReference type="EMBL" id="TCK87922.1"/>
    </source>
</evidence>
<feature type="transmembrane region" description="Helical" evidence="9">
    <location>
        <begin position="85"/>
        <end position="102"/>
    </location>
</feature>
<dbReference type="EMBL" id="SMGQ01000018">
    <property type="protein sequence ID" value="TCK87922.1"/>
    <property type="molecule type" value="Genomic_DNA"/>
</dbReference>
<keyword evidence="8" id="KW-0902">Two-component regulatory system</keyword>
<evidence type="ECO:0000256" key="9">
    <source>
        <dbReference type="SAM" id="Phobius"/>
    </source>
</evidence>
<comment type="caution">
    <text evidence="12">The sequence shown here is derived from an EMBL/GenBank/DDBJ whole genome shotgun (WGS) entry which is preliminary data.</text>
</comment>
<dbReference type="InterPro" id="IPR036890">
    <property type="entry name" value="HATPase_C_sf"/>
</dbReference>
<dbReference type="AlphaFoldDB" id="A0A4R1M940"/>
<dbReference type="Gene3D" id="3.30.565.10">
    <property type="entry name" value="Histidine kinase-like ATPase, C-terminal domain"/>
    <property type="match status" value="1"/>
</dbReference>
<dbReference type="Gene3D" id="1.20.5.1930">
    <property type="match status" value="1"/>
</dbReference>
<feature type="domain" description="Histidine kinase/HSP90-like ATPase" evidence="10">
    <location>
        <begin position="301"/>
        <end position="381"/>
    </location>
</feature>
<evidence type="ECO:0000256" key="8">
    <source>
        <dbReference type="ARBA" id="ARBA00023012"/>
    </source>
</evidence>
<sequence>MVKQKNIFFVSLFFLNITLFILALNLENASINRHRLLVLLFLIHLGLFLFRVYRLKKEKYYGLFLLLSLGVISLLEWQSKFVVNYFFHFFYVFVILEGAYALSLKKSTAVSTLALLLSMTKYVYLLSVEFNLRNTIESVFFFLINGLIIVSTAFTKYYVEEKKKTQELYEKLLTTHEQLQEYTIKAKELSIVKERNRIARDLHDTLGHSITGLIMQLELAENYMEQDKEKTKVLINQSKDNARDSLRQVRMAINALKEKEEFGVNSIKSLIKDFIEKTHIHIDFGILGDEKSLSPQIYIVIYRTIQEALTNSIRHGKASRINIKITFSEKNVFLYIEDNGMGCNTIIVGNGLRGMKERVKSVKGELFIRGNSGFRIKVSIPIE</sequence>
<reference evidence="12 13" key="1">
    <citation type="submission" date="2019-03" db="EMBL/GenBank/DDBJ databases">
        <title>Genomic Encyclopedia of Type Strains, Phase IV (KMG-IV): sequencing the most valuable type-strain genomes for metagenomic binning, comparative biology and taxonomic classification.</title>
        <authorList>
            <person name="Goeker M."/>
        </authorList>
    </citation>
    <scope>NUCLEOTIDE SEQUENCE [LARGE SCALE GENOMIC DNA]</scope>
    <source>
        <strain evidence="12 13">DSM 24176</strain>
    </source>
</reference>
<dbReference type="SUPFAM" id="SSF55874">
    <property type="entry name" value="ATPase domain of HSP90 chaperone/DNA topoisomerase II/histidine kinase"/>
    <property type="match status" value="1"/>
</dbReference>
<keyword evidence="9" id="KW-0812">Transmembrane</keyword>
<gene>
    <name evidence="12" type="ORF">EDC19_2766</name>
</gene>
<keyword evidence="9" id="KW-1133">Transmembrane helix</keyword>
<dbReference type="Proteomes" id="UP000294545">
    <property type="component" value="Unassembled WGS sequence"/>
</dbReference>
<dbReference type="PANTHER" id="PTHR24421:SF10">
    <property type="entry name" value="NITRATE_NITRITE SENSOR PROTEIN NARQ"/>
    <property type="match status" value="1"/>
</dbReference>
<comment type="catalytic activity">
    <reaction evidence="1">
        <text>ATP + protein L-histidine = ADP + protein N-phospho-L-histidine.</text>
        <dbReference type="EC" id="2.7.13.3"/>
    </reaction>
</comment>
<evidence type="ECO:0000259" key="11">
    <source>
        <dbReference type="Pfam" id="PF07730"/>
    </source>
</evidence>
<feature type="domain" description="Signal transduction histidine kinase subgroup 3 dimerisation and phosphoacceptor" evidence="11">
    <location>
        <begin position="194"/>
        <end position="260"/>
    </location>
</feature>
<evidence type="ECO:0000256" key="1">
    <source>
        <dbReference type="ARBA" id="ARBA00000085"/>
    </source>
</evidence>
<evidence type="ECO:0000259" key="10">
    <source>
        <dbReference type="Pfam" id="PF02518"/>
    </source>
</evidence>
<dbReference type="GO" id="GO:0000155">
    <property type="term" value="F:phosphorelay sensor kinase activity"/>
    <property type="evidence" value="ECO:0007669"/>
    <property type="project" value="InterPro"/>
</dbReference>
<dbReference type="InterPro" id="IPR003594">
    <property type="entry name" value="HATPase_dom"/>
</dbReference>
<dbReference type="Pfam" id="PF02518">
    <property type="entry name" value="HATPase_c"/>
    <property type="match status" value="1"/>
</dbReference>